<comment type="caution">
    <text evidence="7">The sequence shown here is derived from an EMBL/GenBank/DDBJ whole genome shotgun (WGS) entry which is preliminary data.</text>
</comment>
<feature type="compositionally biased region" description="Polar residues" evidence="5">
    <location>
        <begin position="14"/>
        <end position="25"/>
    </location>
</feature>
<dbReference type="SUPFAM" id="SSF46689">
    <property type="entry name" value="Homeodomain-like"/>
    <property type="match status" value="1"/>
</dbReference>
<dbReference type="Proteomes" id="UP000268857">
    <property type="component" value="Unassembled WGS sequence"/>
</dbReference>
<dbReference type="PROSITE" id="PS50977">
    <property type="entry name" value="HTH_TETR_2"/>
    <property type="match status" value="1"/>
</dbReference>
<dbReference type="PANTHER" id="PTHR30055">
    <property type="entry name" value="HTH-TYPE TRANSCRIPTIONAL REGULATOR RUTR"/>
    <property type="match status" value="1"/>
</dbReference>
<dbReference type="AlphaFoldDB" id="A0A3S0Y9E3"/>
<reference evidence="7 8" key="1">
    <citation type="journal article" date="2019" name="Genome Biol. Evol.">
        <title>Day and night: Metabolic profiles and evolutionary relationships of six axenic non-marine cyanobacteria.</title>
        <authorList>
            <person name="Will S.E."/>
            <person name="Henke P."/>
            <person name="Boedeker C."/>
            <person name="Huang S."/>
            <person name="Brinkmann H."/>
            <person name="Rohde M."/>
            <person name="Jarek M."/>
            <person name="Friedl T."/>
            <person name="Seufert S."/>
            <person name="Schumacher M."/>
            <person name="Overmann J."/>
            <person name="Neumann-Schaal M."/>
            <person name="Petersen J."/>
        </authorList>
    </citation>
    <scope>NUCLEOTIDE SEQUENCE [LARGE SCALE GENOMIC DNA]</scope>
    <source>
        <strain evidence="7 8">PCC 6912</strain>
    </source>
</reference>
<feature type="domain" description="HTH tetR-type" evidence="6">
    <location>
        <begin position="28"/>
        <end position="88"/>
    </location>
</feature>
<dbReference type="Gene3D" id="1.10.357.10">
    <property type="entry name" value="Tetracycline Repressor, domain 2"/>
    <property type="match status" value="1"/>
</dbReference>
<name>A0A3S0Y9E3_CHLFR</name>
<gene>
    <name evidence="7" type="ORF">PCC6912_04480</name>
</gene>
<evidence type="ECO:0000313" key="8">
    <source>
        <dbReference type="Proteomes" id="UP000268857"/>
    </source>
</evidence>
<evidence type="ECO:0000256" key="4">
    <source>
        <dbReference type="PROSITE-ProRule" id="PRU00335"/>
    </source>
</evidence>
<dbReference type="PANTHER" id="PTHR30055:SF234">
    <property type="entry name" value="HTH-TYPE TRANSCRIPTIONAL REGULATOR BETI"/>
    <property type="match status" value="1"/>
</dbReference>
<protein>
    <submittedName>
        <fullName evidence="7">TetR family transcriptional regulator</fullName>
    </submittedName>
</protein>
<dbReference type="GO" id="GO:0000976">
    <property type="term" value="F:transcription cis-regulatory region binding"/>
    <property type="evidence" value="ECO:0007669"/>
    <property type="project" value="TreeGrafter"/>
</dbReference>
<dbReference type="InterPro" id="IPR050109">
    <property type="entry name" value="HTH-type_TetR-like_transc_reg"/>
</dbReference>
<keyword evidence="2 4" id="KW-0238">DNA-binding</keyword>
<feature type="region of interest" description="Disordered" evidence="5">
    <location>
        <begin position="1"/>
        <end position="25"/>
    </location>
</feature>
<dbReference type="InterPro" id="IPR001647">
    <property type="entry name" value="HTH_TetR"/>
</dbReference>
<evidence type="ECO:0000256" key="5">
    <source>
        <dbReference type="SAM" id="MobiDB-lite"/>
    </source>
</evidence>
<dbReference type="OrthoDB" id="9795011at2"/>
<organism evidence="7 8">
    <name type="scientific">Chlorogloeopsis fritschii PCC 6912</name>
    <dbReference type="NCBI Taxonomy" id="211165"/>
    <lineage>
        <taxon>Bacteria</taxon>
        <taxon>Bacillati</taxon>
        <taxon>Cyanobacteriota</taxon>
        <taxon>Cyanophyceae</taxon>
        <taxon>Nostocales</taxon>
        <taxon>Chlorogloeopsidaceae</taxon>
        <taxon>Chlorogloeopsis</taxon>
    </lineage>
</organism>
<dbReference type="Pfam" id="PF00440">
    <property type="entry name" value="TetR_N"/>
    <property type="match status" value="1"/>
</dbReference>
<accession>A0A3S0Y9E3</accession>
<evidence type="ECO:0000256" key="2">
    <source>
        <dbReference type="ARBA" id="ARBA00023125"/>
    </source>
</evidence>
<feature type="compositionally biased region" description="Basic and acidic residues" evidence="5">
    <location>
        <begin position="1"/>
        <end position="12"/>
    </location>
</feature>
<dbReference type="EMBL" id="RSCJ01000001">
    <property type="protein sequence ID" value="RUR87005.1"/>
    <property type="molecule type" value="Genomic_DNA"/>
</dbReference>
<dbReference type="STRING" id="211165.GCA_000317285_02970"/>
<proteinExistence type="predicted"/>
<dbReference type="GO" id="GO:0003700">
    <property type="term" value="F:DNA-binding transcription factor activity"/>
    <property type="evidence" value="ECO:0007669"/>
    <property type="project" value="TreeGrafter"/>
</dbReference>
<feature type="DNA-binding region" description="H-T-H motif" evidence="4">
    <location>
        <begin position="51"/>
        <end position="70"/>
    </location>
</feature>
<evidence type="ECO:0000313" key="7">
    <source>
        <dbReference type="EMBL" id="RUR87005.1"/>
    </source>
</evidence>
<dbReference type="RefSeq" id="WP_016872748.1">
    <property type="nucleotide sequence ID" value="NZ_AJLN01000081.1"/>
</dbReference>
<evidence type="ECO:0000259" key="6">
    <source>
        <dbReference type="PROSITE" id="PS50977"/>
    </source>
</evidence>
<evidence type="ECO:0000256" key="3">
    <source>
        <dbReference type="ARBA" id="ARBA00023163"/>
    </source>
</evidence>
<keyword evidence="1" id="KW-0805">Transcription regulation</keyword>
<sequence length="214" mass="24155">MNADTNRQERSPRSTRTYNSQLRKKQASQTRQLILKALAEQLATKGIQDFAIADAAQRAGVSPRTIYRYFPNRDALLEALGLWIDEQLGDPPYPNSVDDIVEMVEKVFPKFDEQATLVQALLLSELGKSVRSRLRIKRRESVAQSLQPVVEHLDATEAKAVRAVIQHLASADMWNTMRDEYGLEGKESAQAVAWAIRTLIAELQHQKNQTSTQV</sequence>
<dbReference type="InterPro" id="IPR009057">
    <property type="entry name" value="Homeodomain-like_sf"/>
</dbReference>
<evidence type="ECO:0000256" key="1">
    <source>
        <dbReference type="ARBA" id="ARBA00023015"/>
    </source>
</evidence>
<dbReference type="PRINTS" id="PR00455">
    <property type="entry name" value="HTHTETR"/>
</dbReference>
<keyword evidence="8" id="KW-1185">Reference proteome</keyword>
<keyword evidence="3" id="KW-0804">Transcription</keyword>